<evidence type="ECO:0000256" key="4">
    <source>
        <dbReference type="ARBA" id="ARBA00022691"/>
    </source>
</evidence>
<name>A0A2H0RQ66_9BACT</name>
<evidence type="ECO:0000313" key="8">
    <source>
        <dbReference type="Proteomes" id="UP000230084"/>
    </source>
</evidence>
<dbReference type="PANTHER" id="PTHR43667:SF1">
    <property type="entry name" value="CYCLOPROPANE-FATTY-ACYL-PHOSPHOLIPID SYNTHASE"/>
    <property type="match status" value="1"/>
</dbReference>
<keyword evidence="2" id="KW-0489">Methyltransferase</keyword>
<evidence type="ECO:0000256" key="6">
    <source>
        <dbReference type="PIRSR" id="PIRSR003085-1"/>
    </source>
</evidence>
<dbReference type="GO" id="GO:0032259">
    <property type="term" value="P:methylation"/>
    <property type="evidence" value="ECO:0007669"/>
    <property type="project" value="UniProtKB-KW"/>
</dbReference>
<feature type="active site" evidence="6">
    <location>
        <position position="341"/>
    </location>
</feature>
<evidence type="ECO:0000256" key="3">
    <source>
        <dbReference type="ARBA" id="ARBA00022679"/>
    </source>
</evidence>
<dbReference type="EMBL" id="PCYM01000001">
    <property type="protein sequence ID" value="PIR47895.1"/>
    <property type="molecule type" value="Genomic_DNA"/>
</dbReference>
<evidence type="ECO:0000256" key="2">
    <source>
        <dbReference type="ARBA" id="ARBA00022603"/>
    </source>
</evidence>
<dbReference type="AlphaFoldDB" id="A0A2H0RQ66"/>
<dbReference type="InterPro" id="IPR003333">
    <property type="entry name" value="CMAS"/>
</dbReference>
<gene>
    <name evidence="7" type="ORF">COV06_00645</name>
</gene>
<dbReference type="InterPro" id="IPR050723">
    <property type="entry name" value="CFA/CMAS"/>
</dbReference>
<dbReference type="InterPro" id="IPR029063">
    <property type="entry name" value="SAM-dependent_MTases_sf"/>
</dbReference>
<protein>
    <submittedName>
        <fullName evidence="7">Cyclopropane-fatty-acyl-phospholipid synthase</fullName>
    </submittedName>
</protein>
<comment type="caution">
    <text evidence="7">The sequence shown here is derived from an EMBL/GenBank/DDBJ whole genome shotgun (WGS) entry which is preliminary data.</text>
</comment>
<sequence>MTTQERIQSLLEGTDIVLNGEHLWDPQIKQEGFYRRVLTRANLGLGEAYMDGWWECAQIDEFIARLMRIDIRTRLKRDWPTVAIAVASVLMNRQTSKRAFTVGEVHYDAGNDLYQDMLDKRMVYTCGYWKNAHNLDEAQEAKLDLVCKKIGLKAGDKVLDIGCGWGSFAKYAAETYGAHVVGVTVSKEQKALADKRCAGLPVEIRLQDYREINEPFDHIVSLGMIEHVGYKNYRAYMEVAAKNLREGGMFLLHTIGSLKSAISTDPWIEKYIFPNSMLPSLAQLAKAVEGLFVVEDVQNFGADYDKTLMAWFENFDAAWPHIKDQYDERFYRMWKYYLLSCAGSFRSRDNQLWQLVLSKGGVEGVYEAVR</sequence>
<dbReference type="GO" id="GO:0008610">
    <property type="term" value="P:lipid biosynthetic process"/>
    <property type="evidence" value="ECO:0007669"/>
    <property type="project" value="InterPro"/>
</dbReference>
<dbReference type="Proteomes" id="UP000230084">
    <property type="component" value="Unassembled WGS sequence"/>
</dbReference>
<accession>A0A2H0RQ66</accession>
<dbReference type="PANTHER" id="PTHR43667">
    <property type="entry name" value="CYCLOPROPANE-FATTY-ACYL-PHOSPHOLIPID SYNTHASE"/>
    <property type="match status" value="1"/>
</dbReference>
<keyword evidence="5" id="KW-0443">Lipid metabolism</keyword>
<dbReference type="NCBIfam" id="NF008686">
    <property type="entry name" value="PRK11705.1"/>
    <property type="match status" value="1"/>
</dbReference>
<keyword evidence="3" id="KW-0808">Transferase</keyword>
<comment type="similarity">
    <text evidence="1">Belongs to the CFA/CMAS family.</text>
</comment>
<keyword evidence="4" id="KW-0949">S-adenosyl-L-methionine</keyword>
<dbReference type="GO" id="GO:0008168">
    <property type="term" value="F:methyltransferase activity"/>
    <property type="evidence" value="ECO:0007669"/>
    <property type="project" value="UniProtKB-KW"/>
</dbReference>
<dbReference type="CDD" id="cd02440">
    <property type="entry name" value="AdoMet_MTases"/>
    <property type="match status" value="1"/>
</dbReference>
<dbReference type="PIRSF" id="PIRSF003085">
    <property type="entry name" value="CMAS"/>
    <property type="match status" value="1"/>
</dbReference>
<reference evidence="7 8" key="1">
    <citation type="submission" date="2017-09" db="EMBL/GenBank/DDBJ databases">
        <title>Depth-based differentiation of microbial function through sediment-hosted aquifers and enrichment of novel symbionts in the deep terrestrial subsurface.</title>
        <authorList>
            <person name="Probst A.J."/>
            <person name="Ladd B."/>
            <person name="Jarett J.K."/>
            <person name="Geller-Mcgrath D.E."/>
            <person name="Sieber C.M."/>
            <person name="Emerson J.B."/>
            <person name="Anantharaman K."/>
            <person name="Thomas B.C."/>
            <person name="Malmstrom R."/>
            <person name="Stieglmeier M."/>
            <person name="Klingl A."/>
            <person name="Woyke T."/>
            <person name="Ryan C.M."/>
            <person name="Banfield J.F."/>
        </authorList>
    </citation>
    <scope>NUCLEOTIDE SEQUENCE [LARGE SCALE GENOMIC DNA]</scope>
    <source>
        <strain evidence="7">CG10_big_fil_rev_8_21_14_0_10_50_16</strain>
    </source>
</reference>
<proteinExistence type="inferred from homology"/>
<evidence type="ECO:0000313" key="7">
    <source>
        <dbReference type="EMBL" id="PIR47895.1"/>
    </source>
</evidence>
<evidence type="ECO:0000256" key="1">
    <source>
        <dbReference type="ARBA" id="ARBA00010815"/>
    </source>
</evidence>
<dbReference type="SUPFAM" id="SSF53335">
    <property type="entry name" value="S-adenosyl-L-methionine-dependent methyltransferases"/>
    <property type="match status" value="1"/>
</dbReference>
<evidence type="ECO:0000256" key="5">
    <source>
        <dbReference type="ARBA" id="ARBA00023098"/>
    </source>
</evidence>
<dbReference type="Pfam" id="PF02353">
    <property type="entry name" value="CMAS"/>
    <property type="match status" value="1"/>
</dbReference>
<organism evidence="7 8">
    <name type="scientific">Candidatus Uhrbacteria bacterium CG10_big_fil_rev_8_21_14_0_10_50_16</name>
    <dbReference type="NCBI Taxonomy" id="1975039"/>
    <lineage>
        <taxon>Bacteria</taxon>
        <taxon>Candidatus Uhriibacteriota</taxon>
    </lineage>
</organism>
<dbReference type="Gene3D" id="3.40.50.150">
    <property type="entry name" value="Vaccinia Virus protein VP39"/>
    <property type="match status" value="1"/>
</dbReference>